<name>A0ABR4CBS3_9HELO</name>
<evidence type="ECO:0000256" key="6">
    <source>
        <dbReference type="ARBA" id="ARBA00023242"/>
    </source>
</evidence>
<protein>
    <recommendedName>
        <fullName evidence="9">C2H2-type domain-containing protein</fullName>
    </recommendedName>
</protein>
<dbReference type="PANTHER" id="PTHR16515">
    <property type="entry name" value="PR DOMAIN ZINC FINGER PROTEIN"/>
    <property type="match status" value="1"/>
</dbReference>
<feature type="domain" description="C2H2-type" evidence="9">
    <location>
        <begin position="664"/>
        <end position="693"/>
    </location>
</feature>
<keyword evidence="6" id="KW-0539">Nucleus</keyword>
<dbReference type="InterPro" id="IPR013087">
    <property type="entry name" value="Znf_C2H2_type"/>
</dbReference>
<proteinExistence type="predicted"/>
<dbReference type="PANTHER" id="PTHR16515:SF49">
    <property type="entry name" value="GASTRULA ZINC FINGER PROTEIN XLCGF49.1-LIKE-RELATED"/>
    <property type="match status" value="1"/>
</dbReference>
<feature type="compositionally biased region" description="Acidic residues" evidence="8">
    <location>
        <begin position="707"/>
        <end position="717"/>
    </location>
</feature>
<feature type="compositionally biased region" description="Polar residues" evidence="8">
    <location>
        <begin position="114"/>
        <end position="128"/>
    </location>
</feature>
<gene>
    <name evidence="10" type="ORF">VTL71DRAFT_1810</name>
</gene>
<feature type="region of interest" description="Disordered" evidence="8">
    <location>
        <begin position="260"/>
        <end position="281"/>
    </location>
</feature>
<dbReference type="InterPro" id="IPR050331">
    <property type="entry name" value="Zinc_finger"/>
</dbReference>
<evidence type="ECO:0000256" key="7">
    <source>
        <dbReference type="PROSITE-ProRule" id="PRU00042"/>
    </source>
</evidence>
<evidence type="ECO:0000256" key="5">
    <source>
        <dbReference type="ARBA" id="ARBA00022833"/>
    </source>
</evidence>
<keyword evidence="5" id="KW-0862">Zinc</keyword>
<dbReference type="SUPFAM" id="SSF57667">
    <property type="entry name" value="beta-beta-alpha zinc fingers"/>
    <property type="match status" value="3"/>
</dbReference>
<evidence type="ECO:0000313" key="10">
    <source>
        <dbReference type="EMBL" id="KAL2067385.1"/>
    </source>
</evidence>
<keyword evidence="4 7" id="KW-0863">Zinc-finger</keyword>
<evidence type="ECO:0000256" key="8">
    <source>
        <dbReference type="SAM" id="MobiDB-lite"/>
    </source>
</evidence>
<sequence>MDGDSMGYLSNIPPYDPNINYGASSEEFWQQGYTQHDPQPSPSAPFFETEQNVFLPGNQQKSTSVFTFTGASTQSHRPYVTGAMQAYTPNTSMRRPQISTAEIPRIRPSKRQRTTATQARGKTGTANDLNHLDDFGRSNYGTRRVGTTVVESDLASQCGSQSDCCSSCSGGIVCDEPDCSPCDEVNCPAVEICSVASCSKPACRDECLSNAFQIQSSLSNGPVAKVTESMMLSLDPPPWSAQVQQGRSHYRTLSSQLDPAMIEPTPATTPSMANNSETPGSPYPALPTPQSNMFEQQNQYSTPATGDLSGTGAMFSGPSTEWTGNTYGSTPEVLPCGWDGCDFVCMSHEEWVAHFHSAHIDTQMQFGCPIPADNCPPTMDTNPFDHLQTVHGYDFDFSSGTFSCPATTCPPDQTYGSPRMFHDHLDHYHATPVQGSLQCRLQTCGTVFDDPNQFFSHMTDHLQGSFGKSDEIDLLAQSTSAPNALLEPTTKTESSDNVEIPHMCMWKSPDGSCCNYEGTSASNLQDHVKDQHLSSLGKSTGYICQWDGCRRDSNLGDKSGFSQRGKLERHMATHTGFKCSVCDVCGQFFSAPQALRQHKLLHTGEKPWKCKHCDKRFPQQSACTIHERTHTNEKPLECNICGKKFSESSNLAKHRKIHGEKGLHACPVSGCGKSFHRLDQLKRHALTHDKPVKDGVKRRVRKKGQDVDVDGLGEGEE</sequence>
<comment type="caution">
    <text evidence="10">The sequence shown here is derived from an EMBL/GenBank/DDBJ whole genome shotgun (WGS) entry which is preliminary data.</text>
</comment>
<evidence type="ECO:0000256" key="4">
    <source>
        <dbReference type="ARBA" id="ARBA00022771"/>
    </source>
</evidence>
<reference evidence="10 11" key="1">
    <citation type="journal article" date="2024" name="Commun. Biol.">
        <title>Comparative genomic analysis of thermophilic fungi reveals convergent evolutionary adaptations and gene losses.</title>
        <authorList>
            <person name="Steindorff A.S."/>
            <person name="Aguilar-Pontes M.V."/>
            <person name="Robinson A.J."/>
            <person name="Andreopoulos B."/>
            <person name="LaButti K."/>
            <person name="Kuo A."/>
            <person name="Mondo S."/>
            <person name="Riley R."/>
            <person name="Otillar R."/>
            <person name="Haridas S."/>
            <person name="Lipzen A."/>
            <person name="Grimwood J."/>
            <person name="Schmutz J."/>
            <person name="Clum A."/>
            <person name="Reid I.D."/>
            <person name="Moisan M.C."/>
            <person name="Butler G."/>
            <person name="Nguyen T.T.M."/>
            <person name="Dewar K."/>
            <person name="Conant G."/>
            <person name="Drula E."/>
            <person name="Henrissat B."/>
            <person name="Hansel C."/>
            <person name="Singer S."/>
            <person name="Hutchinson M.I."/>
            <person name="de Vries R.P."/>
            <person name="Natvig D.O."/>
            <person name="Powell A.J."/>
            <person name="Tsang A."/>
            <person name="Grigoriev I.V."/>
        </authorList>
    </citation>
    <scope>NUCLEOTIDE SEQUENCE [LARGE SCALE GENOMIC DNA]</scope>
    <source>
        <strain evidence="10 11">CBS 494.80</strain>
    </source>
</reference>
<feature type="region of interest" description="Disordered" evidence="8">
    <location>
        <begin position="694"/>
        <end position="717"/>
    </location>
</feature>
<feature type="domain" description="C2H2-type" evidence="9">
    <location>
        <begin position="608"/>
        <end position="635"/>
    </location>
</feature>
<dbReference type="EMBL" id="JAZHXI010000010">
    <property type="protein sequence ID" value="KAL2067385.1"/>
    <property type="molecule type" value="Genomic_DNA"/>
</dbReference>
<organism evidence="10 11">
    <name type="scientific">Oculimacula yallundae</name>
    <dbReference type="NCBI Taxonomy" id="86028"/>
    <lineage>
        <taxon>Eukaryota</taxon>
        <taxon>Fungi</taxon>
        <taxon>Dikarya</taxon>
        <taxon>Ascomycota</taxon>
        <taxon>Pezizomycotina</taxon>
        <taxon>Leotiomycetes</taxon>
        <taxon>Helotiales</taxon>
        <taxon>Ploettnerulaceae</taxon>
        <taxon>Oculimacula</taxon>
    </lineage>
</organism>
<keyword evidence="2" id="KW-0479">Metal-binding</keyword>
<keyword evidence="11" id="KW-1185">Reference proteome</keyword>
<evidence type="ECO:0000313" key="11">
    <source>
        <dbReference type="Proteomes" id="UP001595075"/>
    </source>
</evidence>
<feature type="domain" description="C2H2-type" evidence="9">
    <location>
        <begin position="636"/>
        <end position="658"/>
    </location>
</feature>
<dbReference type="InterPro" id="IPR036236">
    <property type="entry name" value="Znf_C2H2_sf"/>
</dbReference>
<evidence type="ECO:0000256" key="1">
    <source>
        <dbReference type="ARBA" id="ARBA00004123"/>
    </source>
</evidence>
<keyword evidence="3" id="KW-0677">Repeat</keyword>
<dbReference type="Gene3D" id="3.30.160.60">
    <property type="entry name" value="Classic Zinc Finger"/>
    <property type="match status" value="5"/>
</dbReference>
<dbReference type="Pfam" id="PF00096">
    <property type="entry name" value="zf-C2H2"/>
    <property type="match status" value="2"/>
</dbReference>
<evidence type="ECO:0000256" key="2">
    <source>
        <dbReference type="ARBA" id="ARBA00022723"/>
    </source>
</evidence>
<feature type="compositionally biased region" description="Polar residues" evidence="8">
    <location>
        <begin position="266"/>
        <end position="279"/>
    </location>
</feature>
<feature type="domain" description="C2H2-type" evidence="9">
    <location>
        <begin position="577"/>
        <end position="607"/>
    </location>
</feature>
<accession>A0ABR4CBS3</accession>
<dbReference type="SMART" id="SM00355">
    <property type="entry name" value="ZnF_C2H2"/>
    <property type="match status" value="9"/>
</dbReference>
<comment type="subcellular location">
    <subcellularLocation>
        <location evidence="1">Nucleus</location>
    </subcellularLocation>
</comment>
<dbReference type="Proteomes" id="UP001595075">
    <property type="component" value="Unassembled WGS sequence"/>
</dbReference>
<evidence type="ECO:0000259" key="9">
    <source>
        <dbReference type="PROSITE" id="PS50157"/>
    </source>
</evidence>
<feature type="region of interest" description="Disordered" evidence="8">
    <location>
        <begin position="109"/>
        <end position="132"/>
    </location>
</feature>
<dbReference type="PROSITE" id="PS00028">
    <property type="entry name" value="ZINC_FINGER_C2H2_1"/>
    <property type="match status" value="5"/>
</dbReference>
<evidence type="ECO:0000256" key="3">
    <source>
        <dbReference type="ARBA" id="ARBA00022737"/>
    </source>
</evidence>
<dbReference type="PROSITE" id="PS50157">
    <property type="entry name" value="ZINC_FINGER_C2H2_2"/>
    <property type="match status" value="4"/>
</dbReference>